<reference evidence="8" key="2">
    <citation type="submission" date="2023-11" db="UniProtKB">
        <authorList>
            <consortium name="WormBaseParasite"/>
        </authorList>
    </citation>
    <scope>IDENTIFICATION</scope>
</reference>
<dbReference type="PANTHER" id="PTHR12161">
    <property type="entry name" value="IST1 FAMILY MEMBER"/>
    <property type="match status" value="1"/>
</dbReference>
<comment type="similarity">
    <text evidence="1">Belongs to the IST1 family.</text>
</comment>
<dbReference type="FunFam" id="1.20.1260.60:FF:000002">
    <property type="entry name" value="Vacuolar protein sorting-associated protein IST1"/>
    <property type="match status" value="1"/>
</dbReference>
<sequence length="373" mass="41108">MFSSGCNNTKLRTNIKLCIQRLEYVQKKKSEISKKNRRDIADLLKDGKIDRARIKVEQIIRDDYCVEAMDIIQTYLEMINDRFGLVQDSKVPDASLETPIATVLWSKSRIKNEVKELDVVAEQLLHKFGKSYVHECCERATMVNRTVMTKLNSIVPGANLVEMYLVEIAKSYDVEFTPDTQVIMDSNAPGADENLIEFKSECSGGLPSIPSDFGACSMPWPNTSVSEKAPYPTDFVNDPGVQPPVLPGEPSVSGTSKTNGDITMPPPYDMTMSNGQGGMMPYNYTGPSSSMPPQDNFSVPPQDNFGAPPQGSFGAPPQGNFGVPPQDNFAAPPQGGFNMMPPTNGPTDNTELPDDEKADFESLAERFEKLKKK</sequence>
<evidence type="ECO:0000256" key="6">
    <source>
        <dbReference type="SAM" id="MobiDB-lite"/>
    </source>
</evidence>
<keyword evidence="7" id="KW-1185">Reference proteome</keyword>
<evidence type="ECO:0000256" key="2">
    <source>
        <dbReference type="ARBA" id="ARBA00014513"/>
    </source>
</evidence>
<proteinExistence type="inferred from homology"/>
<feature type="region of interest" description="Disordered" evidence="6">
    <location>
        <begin position="243"/>
        <end position="357"/>
    </location>
</feature>
<evidence type="ECO:0000256" key="1">
    <source>
        <dbReference type="ARBA" id="ARBA00005536"/>
    </source>
</evidence>
<dbReference type="WBParaSite" id="TREG1_8120.1">
    <property type="protein sequence ID" value="TREG1_8120.1"/>
    <property type="gene ID" value="TREG1_8120"/>
</dbReference>
<evidence type="ECO:0000313" key="7">
    <source>
        <dbReference type="Proteomes" id="UP000050795"/>
    </source>
</evidence>
<dbReference type="InterPro" id="IPR042277">
    <property type="entry name" value="IST1-like"/>
</dbReference>
<evidence type="ECO:0000313" key="8">
    <source>
        <dbReference type="WBParaSite" id="TREG1_8120.1"/>
    </source>
</evidence>
<dbReference type="Proteomes" id="UP000050795">
    <property type="component" value="Unassembled WGS sequence"/>
</dbReference>
<protein>
    <recommendedName>
        <fullName evidence="2">IST1 homolog</fullName>
    </recommendedName>
    <alternativeName>
        <fullName evidence="3">Charged multivesicular body protein 8</fullName>
    </alternativeName>
</protein>
<dbReference type="GO" id="GO:0015031">
    <property type="term" value="P:protein transport"/>
    <property type="evidence" value="ECO:0007669"/>
    <property type="project" value="InterPro"/>
</dbReference>
<comment type="function">
    <text evidence="4">ESCRT-III-like protein involved in cytokinesis, nuclear envelope reassembly and endosomal tubulation. Is required for efficient abscission during cytokinesis. Involved in recruiting VPS4A and/or VPS4B to the midbody of dividing cells. During late anaphase, involved in nuclear envelope reassembly and mitotic spindle disassembly together with the ESCRT-III complex: IST1 acts by mediating the recruitment of SPAST to the nuclear membrane, leading to microtubule severing. Recruited to the reforming nuclear envelope (NE) during anaphase by LEMD2. Regulates early endosomal tubulation together with the ESCRT-III complex by mediating the recruitment of SPAST.</text>
</comment>
<reference evidence="7" key="1">
    <citation type="submission" date="2022-06" db="EMBL/GenBank/DDBJ databases">
        <authorList>
            <person name="Berger JAMES D."/>
            <person name="Berger JAMES D."/>
        </authorList>
    </citation>
    <scope>NUCLEOTIDE SEQUENCE [LARGE SCALE GENOMIC DNA]</scope>
</reference>
<evidence type="ECO:0000256" key="4">
    <source>
        <dbReference type="ARBA" id="ARBA00046124"/>
    </source>
</evidence>
<organism evidence="7 8">
    <name type="scientific">Trichobilharzia regenti</name>
    <name type="common">Nasal bird schistosome</name>
    <dbReference type="NCBI Taxonomy" id="157069"/>
    <lineage>
        <taxon>Eukaryota</taxon>
        <taxon>Metazoa</taxon>
        <taxon>Spiralia</taxon>
        <taxon>Lophotrochozoa</taxon>
        <taxon>Platyhelminthes</taxon>
        <taxon>Trematoda</taxon>
        <taxon>Digenea</taxon>
        <taxon>Strigeidida</taxon>
        <taxon>Schistosomatoidea</taxon>
        <taxon>Schistosomatidae</taxon>
        <taxon>Trichobilharzia</taxon>
    </lineage>
</organism>
<evidence type="ECO:0000256" key="3">
    <source>
        <dbReference type="ARBA" id="ARBA00032374"/>
    </source>
</evidence>
<comment type="subunit">
    <text evidence="5">Interacts with CHMP1A, CHMP1B, VPS4A and VTA1. Interacts with SPAST, STAMBP, and USP8. May interact with VPS37B. May associate with the ESCRT-I complex. Interacts with MITD1, in competition with VSP4. Interacts with SPART (via MIT domain); leading to the recruitment of SPART to midbodies. Interacts with SPAST.</text>
</comment>
<feature type="compositionally biased region" description="Polar residues" evidence="6">
    <location>
        <begin position="252"/>
        <end position="261"/>
    </location>
</feature>
<dbReference type="Gene3D" id="1.20.1260.60">
    <property type="entry name" value="Vacuolar protein sorting-associated protein Ist1"/>
    <property type="match status" value="1"/>
</dbReference>
<accession>A0AA85KCE0</accession>
<dbReference type="PANTHER" id="PTHR12161:SF5">
    <property type="entry name" value="IST1 HOMOLOG"/>
    <property type="match status" value="1"/>
</dbReference>
<dbReference type="InterPro" id="IPR005061">
    <property type="entry name" value="Ist1"/>
</dbReference>
<name>A0AA85KCE0_TRIRE</name>
<dbReference type="AlphaFoldDB" id="A0AA85KCE0"/>
<evidence type="ECO:0000256" key="5">
    <source>
        <dbReference type="ARBA" id="ARBA00046920"/>
    </source>
</evidence>
<feature type="compositionally biased region" description="Polar residues" evidence="6">
    <location>
        <begin position="285"/>
        <end position="301"/>
    </location>
</feature>
<dbReference type="Pfam" id="PF03398">
    <property type="entry name" value="Ist1"/>
    <property type="match status" value="1"/>
</dbReference>